<sequence length="153" mass="18093">MIQEDVSDSVAWSFCSKGLFSVSSYRRCVEDLVEEHATVWHGNSPPKVEIFVWQLLRGRIMVWDILNRFGVITNDDLFCPLCERAVESMDHLFLLCPWSWSLWTSCMGWWKVNCCANRSINEWFTGWQRLSPSPKMGRAWVMLFYAAVWSIWW</sequence>
<organism evidence="2 3">
    <name type="scientific">Dipteronia sinensis</name>
    <dbReference type="NCBI Taxonomy" id="43782"/>
    <lineage>
        <taxon>Eukaryota</taxon>
        <taxon>Viridiplantae</taxon>
        <taxon>Streptophyta</taxon>
        <taxon>Embryophyta</taxon>
        <taxon>Tracheophyta</taxon>
        <taxon>Spermatophyta</taxon>
        <taxon>Magnoliopsida</taxon>
        <taxon>eudicotyledons</taxon>
        <taxon>Gunneridae</taxon>
        <taxon>Pentapetalae</taxon>
        <taxon>rosids</taxon>
        <taxon>malvids</taxon>
        <taxon>Sapindales</taxon>
        <taxon>Sapindaceae</taxon>
        <taxon>Hippocastanoideae</taxon>
        <taxon>Acereae</taxon>
        <taxon>Dipteronia</taxon>
    </lineage>
</organism>
<gene>
    <name evidence="2" type="ORF">Dsin_004450</name>
</gene>
<comment type="caution">
    <text evidence="2">The sequence shown here is derived from an EMBL/GenBank/DDBJ whole genome shotgun (WGS) entry which is preliminary data.</text>
</comment>
<dbReference type="InterPro" id="IPR026960">
    <property type="entry name" value="RVT-Znf"/>
</dbReference>
<dbReference type="EMBL" id="JANJYJ010000002">
    <property type="protein sequence ID" value="KAK3224588.1"/>
    <property type="molecule type" value="Genomic_DNA"/>
</dbReference>
<accession>A0AAE0EDP6</accession>
<keyword evidence="3" id="KW-1185">Reference proteome</keyword>
<protein>
    <recommendedName>
        <fullName evidence="1">Reverse transcriptase zinc-binding domain-containing protein</fullName>
    </recommendedName>
</protein>
<dbReference type="Pfam" id="PF13966">
    <property type="entry name" value="zf-RVT"/>
    <property type="match status" value="1"/>
</dbReference>
<evidence type="ECO:0000313" key="2">
    <source>
        <dbReference type="EMBL" id="KAK3224588.1"/>
    </source>
</evidence>
<evidence type="ECO:0000313" key="3">
    <source>
        <dbReference type="Proteomes" id="UP001281410"/>
    </source>
</evidence>
<feature type="domain" description="Reverse transcriptase zinc-binding" evidence="1">
    <location>
        <begin position="31"/>
        <end position="103"/>
    </location>
</feature>
<dbReference type="Proteomes" id="UP001281410">
    <property type="component" value="Unassembled WGS sequence"/>
</dbReference>
<reference evidence="2" key="1">
    <citation type="journal article" date="2023" name="Plant J.">
        <title>Genome sequences and population genomics provide insights into the demographic history, inbreeding, and mutation load of two 'living fossil' tree species of Dipteronia.</title>
        <authorList>
            <person name="Feng Y."/>
            <person name="Comes H.P."/>
            <person name="Chen J."/>
            <person name="Zhu S."/>
            <person name="Lu R."/>
            <person name="Zhang X."/>
            <person name="Li P."/>
            <person name="Qiu J."/>
            <person name="Olsen K.M."/>
            <person name="Qiu Y."/>
        </authorList>
    </citation>
    <scope>NUCLEOTIDE SEQUENCE</scope>
    <source>
        <strain evidence="2">NBL</strain>
    </source>
</reference>
<name>A0AAE0EDP6_9ROSI</name>
<proteinExistence type="predicted"/>
<evidence type="ECO:0000259" key="1">
    <source>
        <dbReference type="Pfam" id="PF13966"/>
    </source>
</evidence>
<dbReference type="AlphaFoldDB" id="A0AAE0EDP6"/>